<sequence>MEIALIKLLLAHILGDFFLQPDKWVVEKERIKLRSGKLYLHIALHIALVFIVFLSFDVWKQALIIGVSHYMIDAAKLLFQKANTKKVWFFADQALHIAVIIICWLSFYEGASIDFGFVQNPKVWLYVFGGLLLTSPTAIIIKVVITRFIPSRSSISLQNAGKFIGILERLLIYIFILTNHLEAVGFLLAAKSIFRFGDLKEGNELKLTEYVLIGTLLSFGIAVAVSLGVTYIHI</sequence>
<keyword evidence="1" id="KW-0812">Transmembrane</keyword>
<evidence type="ECO:0000313" key="3">
    <source>
        <dbReference type="Proteomes" id="UP000219281"/>
    </source>
</evidence>
<reference evidence="3" key="1">
    <citation type="submission" date="2017-09" db="EMBL/GenBank/DDBJ databases">
        <authorList>
            <person name="Varghese N."/>
            <person name="Submissions S."/>
        </authorList>
    </citation>
    <scope>NUCLEOTIDE SEQUENCE [LARGE SCALE GENOMIC DNA]</scope>
    <source>
        <strain evidence="3">CGMCC 1.12803</strain>
    </source>
</reference>
<dbReference type="Proteomes" id="UP000219281">
    <property type="component" value="Unassembled WGS sequence"/>
</dbReference>
<dbReference type="Pfam" id="PF11750">
    <property type="entry name" value="DUF3307"/>
    <property type="match status" value="1"/>
</dbReference>
<keyword evidence="1" id="KW-0472">Membrane</keyword>
<accession>A0A285ZU62</accession>
<dbReference type="EMBL" id="OCMT01000001">
    <property type="protein sequence ID" value="SOD13176.1"/>
    <property type="molecule type" value="Genomic_DNA"/>
</dbReference>
<gene>
    <name evidence="2" type="ORF">SAMN06297358_1047</name>
</gene>
<keyword evidence="1" id="KW-1133">Transmembrane helix</keyword>
<protein>
    <recommendedName>
        <fullName evidence="4">DUF3307 domain-containing protein</fullName>
    </recommendedName>
</protein>
<feature type="transmembrane region" description="Helical" evidence="1">
    <location>
        <begin position="210"/>
        <end position="232"/>
    </location>
</feature>
<evidence type="ECO:0000256" key="1">
    <source>
        <dbReference type="SAM" id="Phobius"/>
    </source>
</evidence>
<dbReference type="AlphaFoldDB" id="A0A285ZU62"/>
<feature type="transmembrane region" description="Helical" evidence="1">
    <location>
        <begin position="170"/>
        <end position="190"/>
    </location>
</feature>
<dbReference type="OrthoDB" id="8536716at2"/>
<keyword evidence="3" id="KW-1185">Reference proteome</keyword>
<organism evidence="2 3">
    <name type="scientific">Pedobacter xixiisoli</name>
    <dbReference type="NCBI Taxonomy" id="1476464"/>
    <lineage>
        <taxon>Bacteria</taxon>
        <taxon>Pseudomonadati</taxon>
        <taxon>Bacteroidota</taxon>
        <taxon>Sphingobacteriia</taxon>
        <taxon>Sphingobacteriales</taxon>
        <taxon>Sphingobacteriaceae</taxon>
        <taxon>Pedobacter</taxon>
    </lineage>
</organism>
<proteinExistence type="predicted"/>
<dbReference type="InterPro" id="IPR021737">
    <property type="entry name" value="Phage_phiKZ_Orf197"/>
</dbReference>
<dbReference type="RefSeq" id="WP_097129425.1">
    <property type="nucleotide sequence ID" value="NZ_OCMT01000001.1"/>
</dbReference>
<feature type="transmembrane region" description="Helical" evidence="1">
    <location>
        <begin position="88"/>
        <end position="108"/>
    </location>
</feature>
<evidence type="ECO:0008006" key="4">
    <source>
        <dbReference type="Google" id="ProtNLM"/>
    </source>
</evidence>
<name>A0A285ZU62_9SPHI</name>
<feature type="transmembrane region" description="Helical" evidence="1">
    <location>
        <begin position="123"/>
        <end position="149"/>
    </location>
</feature>
<evidence type="ECO:0000313" key="2">
    <source>
        <dbReference type="EMBL" id="SOD13176.1"/>
    </source>
</evidence>
<feature type="transmembrane region" description="Helical" evidence="1">
    <location>
        <begin position="38"/>
        <end position="56"/>
    </location>
</feature>